<evidence type="ECO:0000313" key="1">
    <source>
        <dbReference type="EMBL" id="KRK47531.1"/>
    </source>
</evidence>
<reference evidence="1 2" key="1">
    <citation type="journal article" date="2015" name="Genome Announc.">
        <title>Expanding the biotechnology potential of lactobacilli through comparative genomics of 213 strains and associated genera.</title>
        <authorList>
            <person name="Sun Z."/>
            <person name="Harris H.M."/>
            <person name="McCann A."/>
            <person name="Guo C."/>
            <person name="Argimon S."/>
            <person name="Zhang W."/>
            <person name="Yang X."/>
            <person name="Jeffery I.B."/>
            <person name="Cooney J.C."/>
            <person name="Kagawa T.F."/>
            <person name="Liu W."/>
            <person name="Song Y."/>
            <person name="Salvetti E."/>
            <person name="Wrobel A."/>
            <person name="Rasinkangas P."/>
            <person name="Parkhill J."/>
            <person name="Rea M.C."/>
            <person name="O'Sullivan O."/>
            <person name="Ritari J."/>
            <person name="Douillard F.P."/>
            <person name="Paul Ross R."/>
            <person name="Yang R."/>
            <person name="Briner A.E."/>
            <person name="Felis G.E."/>
            <person name="de Vos W.M."/>
            <person name="Barrangou R."/>
            <person name="Klaenhammer T.R."/>
            <person name="Caufield P.W."/>
            <person name="Cui Y."/>
            <person name="Zhang H."/>
            <person name="O'Toole P.W."/>
        </authorList>
    </citation>
    <scope>NUCLEOTIDE SEQUENCE [LARGE SCALE GENOMIC DNA]</scope>
    <source>
        <strain evidence="1 2">JCM 15530</strain>
    </source>
</reference>
<proteinExistence type="predicted"/>
<name>A0A0R1HMF7_9LACO</name>
<keyword evidence="2" id="KW-1185">Reference proteome</keyword>
<dbReference type="Proteomes" id="UP000050911">
    <property type="component" value="Unassembled WGS sequence"/>
</dbReference>
<dbReference type="EMBL" id="AZCX01000008">
    <property type="protein sequence ID" value="KRK47531.1"/>
    <property type="molecule type" value="Genomic_DNA"/>
</dbReference>
<dbReference type="AlphaFoldDB" id="A0A0R1HMF7"/>
<protein>
    <submittedName>
        <fullName evidence="1">Uncharacterized protein</fullName>
    </submittedName>
</protein>
<dbReference type="PATRIC" id="fig|1302272.5.peg.2505"/>
<comment type="caution">
    <text evidence="1">The sequence shown here is derived from an EMBL/GenBank/DDBJ whole genome shotgun (WGS) entry which is preliminary data.</text>
</comment>
<sequence length="122" mass="14180">MNNEIRRFETIGDLFNYYAAQNVDAISLDVRSGTLTFRTGRKLKEVLVHGGRLVSSRIQLPVIRNVAQRRVLLNFDPDAFIELLSQSGIAFLKYTFRIRLLDFYDSQERLILSHNYEIADEL</sequence>
<dbReference type="STRING" id="1302272.FC96_GL002457"/>
<accession>A0A0R1HMF7</accession>
<gene>
    <name evidence="1" type="ORF">FC96_GL002457</name>
</gene>
<organism evidence="1 2">
    <name type="scientific">Secundilactobacillus kimchicus JCM 15530</name>
    <dbReference type="NCBI Taxonomy" id="1302272"/>
    <lineage>
        <taxon>Bacteria</taxon>
        <taxon>Bacillati</taxon>
        <taxon>Bacillota</taxon>
        <taxon>Bacilli</taxon>
        <taxon>Lactobacillales</taxon>
        <taxon>Lactobacillaceae</taxon>
        <taxon>Secundilactobacillus</taxon>
    </lineage>
</organism>
<dbReference type="RefSeq" id="WP_056942859.1">
    <property type="nucleotide sequence ID" value="NZ_AZCX01000008.1"/>
</dbReference>
<evidence type="ECO:0000313" key="2">
    <source>
        <dbReference type="Proteomes" id="UP000050911"/>
    </source>
</evidence>